<protein>
    <recommendedName>
        <fullName evidence="4">Isomerase</fullName>
    </recommendedName>
</protein>
<keyword evidence="1" id="KW-0472">Membrane</keyword>
<dbReference type="InterPro" id="IPR058965">
    <property type="entry name" value="SOI/HabA-like"/>
</dbReference>
<evidence type="ECO:0008006" key="4">
    <source>
        <dbReference type="Google" id="ProtNLM"/>
    </source>
</evidence>
<proteinExistence type="predicted"/>
<name>A0A317E1K0_9PROT</name>
<feature type="transmembrane region" description="Helical" evidence="1">
    <location>
        <begin position="118"/>
        <end position="142"/>
    </location>
</feature>
<evidence type="ECO:0000256" key="1">
    <source>
        <dbReference type="SAM" id="Phobius"/>
    </source>
</evidence>
<sequence>MIGHGALVMLVAFAAGVGLLASLLGGLELVPGEIIGFDLFGPTDAWVRAHLGGILNAIMVIVVALALPAVGFGEAGARRIGFAIVATAWANTLFYWAALLSPNRALSFGDNRFGESNWIAVAGLAPALLFTVVVIVTFIAIARRAFARA</sequence>
<comment type="caution">
    <text evidence="2">The sequence shown here is derived from an EMBL/GenBank/DDBJ whole genome shotgun (WGS) entry which is preliminary data.</text>
</comment>
<evidence type="ECO:0000313" key="2">
    <source>
        <dbReference type="EMBL" id="PWR20977.1"/>
    </source>
</evidence>
<accession>A0A317E1K0</accession>
<evidence type="ECO:0000313" key="3">
    <source>
        <dbReference type="Proteomes" id="UP000246077"/>
    </source>
</evidence>
<dbReference type="EMBL" id="QGLF01000003">
    <property type="protein sequence ID" value="PWR20977.1"/>
    <property type="molecule type" value="Genomic_DNA"/>
</dbReference>
<keyword evidence="1" id="KW-1133">Transmembrane helix</keyword>
<gene>
    <name evidence="2" type="ORF">DKG75_13385</name>
</gene>
<feature type="transmembrane region" description="Helical" evidence="1">
    <location>
        <begin position="47"/>
        <end position="68"/>
    </location>
</feature>
<reference evidence="3" key="1">
    <citation type="submission" date="2018-05" db="EMBL/GenBank/DDBJ databases">
        <title>Zavarzinia sp. HR-AS.</title>
        <authorList>
            <person name="Lee Y."/>
            <person name="Jeon C.O."/>
        </authorList>
    </citation>
    <scope>NUCLEOTIDE SEQUENCE [LARGE SCALE GENOMIC DNA]</scope>
    <source>
        <strain evidence="3">DSM 1231</strain>
    </source>
</reference>
<dbReference type="Proteomes" id="UP000246077">
    <property type="component" value="Unassembled WGS sequence"/>
</dbReference>
<dbReference type="NCBIfam" id="NF045734">
    <property type="entry name" value="StyOxIsoStyC"/>
    <property type="match status" value="1"/>
</dbReference>
<feature type="transmembrane region" description="Helical" evidence="1">
    <location>
        <begin position="7"/>
        <end position="27"/>
    </location>
</feature>
<dbReference type="InterPro" id="IPR054803">
    <property type="entry name" value="StyOxIsoStyC"/>
</dbReference>
<keyword evidence="1" id="KW-0812">Transmembrane</keyword>
<feature type="transmembrane region" description="Helical" evidence="1">
    <location>
        <begin position="80"/>
        <end position="98"/>
    </location>
</feature>
<dbReference type="AlphaFoldDB" id="A0A317E1K0"/>
<dbReference type="Pfam" id="PF26512">
    <property type="entry name" value="SOI"/>
    <property type="match status" value="1"/>
</dbReference>
<organism evidence="2 3">
    <name type="scientific">Zavarzinia compransoris</name>
    <dbReference type="NCBI Taxonomy" id="1264899"/>
    <lineage>
        <taxon>Bacteria</taxon>
        <taxon>Pseudomonadati</taxon>
        <taxon>Pseudomonadota</taxon>
        <taxon>Alphaproteobacteria</taxon>
        <taxon>Rhodospirillales</taxon>
        <taxon>Zavarziniaceae</taxon>
        <taxon>Zavarzinia</taxon>
    </lineage>
</organism>
<keyword evidence="3" id="KW-1185">Reference proteome</keyword>